<organism evidence="10">
    <name type="scientific">Grosmannia clavigera (strain kw1407 / UAMH 11150)</name>
    <name type="common">Blue stain fungus</name>
    <name type="synonym">Graphiocladiella clavigera</name>
    <dbReference type="NCBI Taxonomy" id="655863"/>
    <lineage>
        <taxon>Eukaryota</taxon>
        <taxon>Fungi</taxon>
        <taxon>Dikarya</taxon>
        <taxon>Ascomycota</taxon>
        <taxon>Pezizomycotina</taxon>
        <taxon>Sordariomycetes</taxon>
        <taxon>Sordariomycetidae</taxon>
        <taxon>Ophiostomatales</taxon>
        <taxon>Ophiostomataceae</taxon>
        <taxon>Leptographium</taxon>
    </lineage>
</organism>
<dbReference type="OrthoDB" id="5425539at2759"/>
<dbReference type="SUPFAM" id="SSF53933">
    <property type="entry name" value="Microbial ribonucleases"/>
    <property type="match status" value="1"/>
</dbReference>
<dbReference type="PANTHER" id="PTHR42104:SF1">
    <property type="entry name" value="EXTRACELLULAR GUANYL-SPECIFIC RIBONUCLEASE RNTA (AFU_ORTHOLOGUE AFUA_4G03230)"/>
    <property type="match status" value="1"/>
</dbReference>
<dbReference type="PANTHER" id="PTHR42104">
    <property type="entry name" value="EXTRACELLULAR GUANYL-SPECIFIC RIBONUCLEASE RNTA (AFU_ORTHOLOGUE AFUA_4G03230)"/>
    <property type="match status" value="1"/>
</dbReference>
<evidence type="ECO:0000256" key="8">
    <source>
        <dbReference type="ARBA" id="ARBA00034015"/>
    </source>
</evidence>
<dbReference type="GO" id="GO:0046589">
    <property type="term" value="F:ribonuclease T1 activity"/>
    <property type="evidence" value="ECO:0007669"/>
    <property type="project" value="UniProtKB-EC"/>
</dbReference>
<evidence type="ECO:0000256" key="6">
    <source>
        <dbReference type="ARBA" id="ARBA00023157"/>
    </source>
</evidence>
<proteinExistence type="inferred from homology"/>
<evidence type="ECO:0000256" key="3">
    <source>
        <dbReference type="ARBA" id="ARBA00022722"/>
    </source>
</evidence>
<dbReference type="GeneID" id="25981146"/>
<dbReference type="Proteomes" id="UP000007796">
    <property type="component" value="Unassembled WGS sequence"/>
</dbReference>
<dbReference type="InterPro" id="IPR016191">
    <property type="entry name" value="Ribonuclease/ribotoxin"/>
</dbReference>
<dbReference type="STRING" id="655863.F0XNR3"/>
<dbReference type="EC" id="4.6.1.24" evidence="2"/>
<evidence type="ECO:0000313" key="10">
    <source>
        <dbReference type="Proteomes" id="UP000007796"/>
    </source>
</evidence>
<keyword evidence="10" id="KW-1185">Reference proteome</keyword>
<evidence type="ECO:0000256" key="2">
    <source>
        <dbReference type="ARBA" id="ARBA00012549"/>
    </source>
</evidence>
<dbReference type="EMBL" id="GL629801">
    <property type="protein sequence ID" value="EFX00584.1"/>
    <property type="molecule type" value="Genomic_DNA"/>
</dbReference>
<evidence type="ECO:0000256" key="7">
    <source>
        <dbReference type="ARBA" id="ARBA00023239"/>
    </source>
</evidence>
<protein>
    <recommendedName>
        <fullName evidence="2">ribonuclease T1</fullName>
        <ecNumber evidence="2">4.6.1.24</ecNumber>
    </recommendedName>
</protein>
<evidence type="ECO:0000313" key="9">
    <source>
        <dbReference type="EMBL" id="EFX00584.1"/>
    </source>
</evidence>
<dbReference type="AlphaFoldDB" id="F0XNR3"/>
<evidence type="ECO:0000256" key="1">
    <source>
        <dbReference type="ARBA" id="ARBA00009006"/>
    </source>
</evidence>
<dbReference type="HOGENOM" id="CLU_1482421_0_0_1"/>
<comment type="catalytic activity">
    <reaction evidence="8">
        <text>[RNA] containing guanosine + H2O = an [RNA fragment]-3'-guanosine-3'-phosphate + a 5'-hydroxy-ribonucleotide-3'-[RNA fragment].</text>
        <dbReference type="EC" id="4.6.1.24"/>
    </reaction>
</comment>
<evidence type="ECO:0000256" key="4">
    <source>
        <dbReference type="ARBA" id="ARBA00022759"/>
    </source>
</evidence>
<dbReference type="GO" id="GO:0003723">
    <property type="term" value="F:RNA binding"/>
    <property type="evidence" value="ECO:0007669"/>
    <property type="project" value="InterPro"/>
</dbReference>
<keyword evidence="6" id="KW-1015">Disulfide bond</keyword>
<name>F0XNR3_GROCL</name>
<sequence length="168" mass="18061">MSEAHTIYYSPALARGSDGTTYDQQSIELAISTALELLKAGAQVGEGKYPHAYKTYPYFHVEHAVTPIFEFPVLKEQAYDGKASAGIDRVVFGSVSKDYLSANYIGIVGSKDGSVRYLHNDLSLNGKTGVGEPFTAQELAEFGGKQVLSPPADADTIGSGDVKVHYHN</sequence>
<keyword evidence="3" id="KW-0540">Nuclease</keyword>
<dbReference type="eggNOG" id="ENOG502RK67">
    <property type="taxonomic scope" value="Eukaryota"/>
</dbReference>
<keyword evidence="5" id="KW-0378">Hydrolase</keyword>
<comment type="similarity">
    <text evidence="1">Belongs to the ribonuclease N1/T1 family.</text>
</comment>
<keyword evidence="4" id="KW-0255">Endonuclease</keyword>
<dbReference type="GO" id="GO:0016787">
    <property type="term" value="F:hydrolase activity"/>
    <property type="evidence" value="ECO:0007669"/>
    <property type="project" value="UniProtKB-KW"/>
</dbReference>
<dbReference type="Pfam" id="PF00545">
    <property type="entry name" value="Ribonuclease"/>
    <property type="match status" value="1"/>
</dbReference>
<dbReference type="Gene3D" id="3.10.450.30">
    <property type="entry name" value="Microbial ribonucleases"/>
    <property type="match status" value="1"/>
</dbReference>
<gene>
    <name evidence="9" type="ORF">CMQ_7586</name>
</gene>
<dbReference type="InterPro" id="IPR000026">
    <property type="entry name" value="N1-like"/>
</dbReference>
<dbReference type="InParanoid" id="F0XNR3"/>
<evidence type="ECO:0000256" key="5">
    <source>
        <dbReference type="ARBA" id="ARBA00022801"/>
    </source>
</evidence>
<accession>F0XNR3</accession>
<keyword evidence="7" id="KW-0456">Lyase</keyword>
<reference evidence="9 10" key="1">
    <citation type="journal article" date="2011" name="Proc. Natl. Acad. Sci. U.S.A.">
        <title>Genome and transcriptome analyses of the mountain pine beetle-fungal symbiont Grosmannia clavigera, a lodgepole pine pathogen.</title>
        <authorList>
            <person name="DiGuistini S."/>
            <person name="Wang Y."/>
            <person name="Liao N.Y."/>
            <person name="Taylor G."/>
            <person name="Tanguay P."/>
            <person name="Feau N."/>
            <person name="Henrissat B."/>
            <person name="Chan S.K."/>
            <person name="Hesse-Orce U."/>
            <person name="Alamouti S.M."/>
            <person name="Tsui C.K.M."/>
            <person name="Docking R.T."/>
            <person name="Levasseur A."/>
            <person name="Haridas S."/>
            <person name="Robertson G."/>
            <person name="Birol I."/>
            <person name="Holt R.A."/>
            <person name="Marra M.A."/>
            <person name="Hamelin R.C."/>
            <person name="Hirst M."/>
            <person name="Jones S.J.M."/>
            <person name="Bohlmann J."/>
            <person name="Breuil C."/>
        </authorList>
    </citation>
    <scope>NUCLEOTIDE SEQUENCE [LARGE SCALE GENOMIC DNA]</scope>
    <source>
        <strain evidence="10">kw1407 / UAMH 11150</strain>
    </source>
</reference>
<dbReference type="RefSeq" id="XP_014170066.1">
    <property type="nucleotide sequence ID" value="XM_014314591.1"/>
</dbReference>